<comment type="subcellular location">
    <subcellularLocation>
        <location evidence="1">Cell membrane</location>
        <topology evidence="1">Multi-pass membrane protein</topology>
    </subcellularLocation>
</comment>
<name>A0A7W4TNU2_KINRA</name>
<dbReference type="EMBL" id="JACHVY010000002">
    <property type="protein sequence ID" value="MBB2901978.1"/>
    <property type="molecule type" value="Genomic_DNA"/>
</dbReference>
<evidence type="ECO:0000313" key="9">
    <source>
        <dbReference type="EMBL" id="MBB2901978.1"/>
    </source>
</evidence>
<comment type="similarity">
    <text evidence="2">Belongs to the acyltransferase 3 family.</text>
</comment>
<feature type="domain" description="Acyltransferase 3" evidence="8">
    <location>
        <begin position="22"/>
        <end position="310"/>
    </location>
</feature>
<evidence type="ECO:0000256" key="6">
    <source>
        <dbReference type="ARBA" id="ARBA00023136"/>
    </source>
</evidence>
<evidence type="ECO:0000256" key="2">
    <source>
        <dbReference type="ARBA" id="ARBA00007400"/>
    </source>
</evidence>
<evidence type="ECO:0000259" key="8">
    <source>
        <dbReference type="Pfam" id="PF01757"/>
    </source>
</evidence>
<organism evidence="9 10">
    <name type="scientific">Kineococcus radiotolerans</name>
    <dbReference type="NCBI Taxonomy" id="131568"/>
    <lineage>
        <taxon>Bacteria</taxon>
        <taxon>Bacillati</taxon>
        <taxon>Actinomycetota</taxon>
        <taxon>Actinomycetes</taxon>
        <taxon>Kineosporiales</taxon>
        <taxon>Kineosporiaceae</taxon>
        <taxon>Kineococcus</taxon>
    </lineage>
</organism>
<dbReference type="GO" id="GO:0005886">
    <property type="term" value="C:plasma membrane"/>
    <property type="evidence" value="ECO:0007669"/>
    <property type="project" value="UniProtKB-SubCell"/>
</dbReference>
<evidence type="ECO:0000256" key="1">
    <source>
        <dbReference type="ARBA" id="ARBA00004651"/>
    </source>
</evidence>
<reference evidence="9 10" key="1">
    <citation type="submission" date="2020-08" db="EMBL/GenBank/DDBJ databases">
        <title>The Agave Microbiome: Exploring the role of microbial communities in plant adaptations to desert environments.</title>
        <authorList>
            <person name="Partida-Martinez L.P."/>
        </authorList>
    </citation>
    <scope>NUCLEOTIDE SEQUENCE [LARGE SCALE GENOMIC DNA]</scope>
    <source>
        <strain evidence="9 10">AS2.23</strain>
    </source>
</reference>
<feature type="transmembrane region" description="Helical" evidence="7">
    <location>
        <begin position="235"/>
        <end position="255"/>
    </location>
</feature>
<dbReference type="GO" id="GO:0009246">
    <property type="term" value="P:enterobacterial common antigen biosynthetic process"/>
    <property type="evidence" value="ECO:0007669"/>
    <property type="project" value="TreeGrafter"/>
</dbReference>
<feature type="transmembrane region" description="Helical" evidence="7">
    <location>
        <begin position="53"/>
        <end position="77"/>
    </location>
</feature>
<dbReference type="RefSeq" id="WP_183391880.1">
    <property type="nucleotide sequence ID" value="NZ_JACHVY010000002.1"/>
</dbReference>
<proteinExistence type="inferred from homology"/>
<dbReference type="PANTHER" id="PTHR40074:SF2">
    <property type="entry name" value="O-ACETYLTRANSFERASE WECH"/>
    <property type="match status" value="1"/>
</dbReference>
<keyword evidence="4 7" id="KW-0812">Transmembrane</keyword>
<dbReference type="PANTHER" id="PTHR40074">
    <property type="entry name" value="O-ACETYLTRANSFERASE WECH"/>
    <property type="match status" value="1"/>
</dbReference>
<feature type="transmembrane region" description="Helical" evidence="7">
    <location>
        <begin position="267"/>
        <end position="285"/>
    </location>
</feature>
<gene>
    <name evidence="9" type="ORF">FHR75_002793</name>
</gene>
<keyword evidence="5 7" id="KW-1133">Transmembrane helix</keyword>
<feature type="transmembrane region" description="Helical" evidence="7">
    <location>
        <begin position="97"/>
        <end position="116"/>
    </location>
</feature>
<comment type="caution">
    <text evidence="9">The sequence shown here is derived from an EMBL/GenBank/DDBJ whole genome shotgun (WGS) entry which is preliminary data.</text>
</comment>
<dbReference type="AlphaFoldDB" id="A0A7W4TNU2"/>
<protein>
    <submittedName>
        <fullName evidence="9">Putative membrane protein YcfT</fullName>
    </submittedName>
</protein>
<reference evidence="9 10" key="2">
    <citation type="submission" date="2020-08" db="EMBL/GenBank/DDBJ databases">
        <authorList>
            <person name="Partida-Martinez L."/>
            <person name="Huntemann M."/>
            <person name="Clum A."/>
            <person name="Wang J."/>
            <person name="Palaniappan K."/>
            <person name="Ritter S."/>
            <person name="Chen I.-M."/>
            <person name="Stamatis D."/>
            <person name="Reddy T."/>
            <person name="O'Malley R."/>
            <person name="Daum C."/>
            <person name="Shapiro N."/>
            <person name="Ivanova N."/>
            <person name="Kyrpides N."/>
            <person name="Woyke T."/>
        </authorList>
    </citation>
    <scope>NUCLEOTIDE SEQUENCE [LARGE SCALE GENOMIC DNA]</scope>
    <source>
        <strain evidence="9 10">AS2.23</strain>
    </source>
</reference>
<keyword evidence="6 7" id="KW-0472">Membrane</keyword>
<accession>A0A7W4TNU2</accession>
<feature type="transmembrane region" description="Helical" evidence="7">
    <location>
        <begin position="26"/>
        <end position="47"/>
    </location>
</feature>
<dbReference type="Proteomes" id="UP000533269">
    <property type="component" value="Unassembled WGS sequence"/>
</dbReference>
<evidence type="ECO:0000256" key="4">
    <source>
        <dbReference type="ARBA" id="ARBA00022692"/>
    </source>
</evidence>
<evidence type="ECO:0000256" key="7">
    <source>
        <dbReference type="SAM" id="Phobius"/>
    </source>
</evidence>
<evidence type="ECO:0000256" key="3">
    <source>
        <dbReference type="ARBA" id="ARBA00022475"/>
    </source>
</evidence>
<feature type="transmembrane region" description="Helical" evidence="7">
    <location>
        <begin position="291"/>
        <end position="313"/>
    </location>
</feature>
<keyword evidence="3" id="KW-1003">Cell membrane</keyword>
<evidence type="ECO:0000256" key="5">
    <source>
        <dbReference type="ARBA" id="ARBA00022989"/>
    </source>
</evidence>
<dbReference type="Pfam" id="PF01757">
    <property type="entry name" value="Acyl_transf_3"/>
    <property type="match status" value="1"/>
</dbReference>
<sequence>MPTRPAETAPEAPPRAARPRQTWMDVVRGVAVLLVVVFHAGTLLRYADLPVPAVAGTLVEAVAPFRIPLLALLSGALLPQSAGKGAGRYVSGKLRGIVWPFLLWTAVYALLTWPGGLDPVGWYLPTLLHGGSYLWYLLFLAVFYLLALPLRRVPKLPVVGLVLLLSEVLPDDTKYLERPAYLFALFVLGWWVAERPARLVRLVSSRWVFLAALVALVPATLWAPESGYGPRSFPATVAGALVVAGVAARCADAALLRPLRFAGRNSIVFYVVHFPVIYVLVHVAARWDGIPASALLAAGVVAAVAAATVLASLRSRWRPVEWLFTAPGAPGPARRGPAPGPA</sequence>
<evidence type="ECO:0000313" key="10">
    <source>
        <dbReference type="Proteomes" id="UP000533269"/>
    </source>
</evidence>
<dbReference type="InterPro" id="IPR002656">
    <property type="entry name" value="Acyl_transf_3_dom"/>
</dbReference>
<dbReference type="GO" id="GO:0016413">
    <property type="term" value="F:O-acetyltransferase activity"/>
    <property type="evidence" value="ECO:0007669"/>
    <property type="project" value="TreeGrafter"/>
</dbReference>
<feature type="transmembrane region" description="Helical" evidence="7">
    <location>
        <begin position="122"/>
        <end position="146"/>
    </location>
</feature>
<feature type="transmembrane region" description="Helical" evidence="7">
    <location>
        <begin position="205"/>
        <end position="223"/>
    </location>
</feature>